<sequence>MFRYIMRFNPTCANQLHRLYSVSEGIVKFDPNISVKTLKIIQTEPRGAQLFDVRDPNELEEDNRLPGAVNIPLDDIEMAFTLDDADFQAKYGVPKPKPSDDNLVFSCRAGRRSLIACEKVQNLGYEKYVICIELISDTALF</sequence>
<dbReference type="PANTHER" id="PTHR44086:SF14">
    <property type="entry name" value="RHODANESE DOMAIN-CONTAINING PROTEIN"/>
    <property type="match status" value="1"/>
</dbReference>
<organism evidence="4">
    <name type="scientific">Rodentolepis nana</name>
    <name type="common">Dwarf tapeworm</name>
    <name type="synonym">Hymenolepis nana</name>
    <dbReference type="NCBI Taxonomy" id="102285"/>
    <lineage>
        <taxon>Eukaryota</taxon>
        <taxon>Metazoa</taxon>
        <taxon>Spiralia</taxon>
        <taxon>Lophotrochozoa</taxon>
        <taxon>Platyhelminthes</taxon>
        <taxon>Cestoda</taxon>
        <taxon>Eucestoda</taxon>
        <taxon>Cyclophyllidea</taxon>
        <taxon>Hymenolepididae</taxon>
        <taxon>Rodentolepis</taxon>
    </lineage>
</organism>
<dbReference type="Pfam" id="PF00581">
    <property type="entry name" value="Rhodanese"/>
    <property type="match status" value="1"/>
</dbReference>
<evidence type="ECO:0000313" key="4">
    <source>
        <dbReference type="WBParaSite" id="HNAJ_0000516601-mRNA-1"/>
    </source>
</evidence>
<dbReference type="WBParaSite" id="HNAJ_0000516601-mRNA-1">
    <property type="protein sequence ID" value="HNAJ_0000516601-mRNA-1"/>
    <property type="gene ID" value="HNAJ_0000516601"/>
</dbReference>
<reference evidence="4" key="1">
    <citation type="submission" date="2017-02" db="UniProtKB">
        <authorList>
            <consortium name="WormBaseParasite"/>
        </authorList>
    </citation>
    <scope>IDENTIFICATION</scope>
</reference>
<dbReference type="PANTHER" id="PTHR44086">
    <property type="entry name" value="THIOSULFATE SULFURTRANSFERASE RDL2, MITOCHONDRIAL-RELATED"/>
    <property type="match status" value="1"/>
</dbReference>
<dbReference type="OrthoDB" id="566238at2759"/>
<dbReference type="PROSITE" id="PS50206">
    <property type="entry name" value="RHODANESE_3"/>
    <property type="match status" value="1"/>
</dbReference>
<dbReference type="SMART" id="SM00450">
    <property type="entry name" value="RHOD"/>
    <property type="match status" value="1"/>
</dbReference>
<reference evidence="2 3" key="2">
    <citation type="submission" date="2018-11" db="EMBL/GenBank/DDBJ databases">
        <authorList>
            <consortium name="Pathogen Informatics"/>
        </authorList>
    </citation>
    <scope>NUCLEOTIDE SEQUENCE [LARGE SCALE GENOMIC DNA]</scope>
</reference>
<dbReference type="STRING" id="102285.A0A0R3TDM7"/>
<evidence type="ECO:0000313" key="3">
    <source>
        <dbReference type="Proteomes" id="UP000278807"/>
    </source>
</evidence>
<gene>
    <name evidence="2" type="ORF">HNAJ_LOCUS5164</name>
</gene>
<proteinExistence type="predicted"/>
<accession>A0A0R3TDM7</accession>
<keyword evidence="3" id="KW-1185">Reference proteome</keyword>
<dbReference type="Proteomes" id="UP000278807">
    <property type="component" value="Unassembled WGS sequence"/>
</dbReference>
<dbReference type="InterPro" id="IPR001763">
    <property type="entry name" value="Rhodanese-like_dom"/>
</dbReference>
<name>A0A0R3TDM7_RODNA</name>
<dbReference type="AlphaFoldDB" id="A0A0R3TDM7"/>
<dbReference type="InterPro" id="IPR036873">
    <property type="entry name" value="Rhodanese-like_dom_sf"/>
</dbReference>
<protein>
    <submittedName>
        <fullName evidence="4">Rhodanese domain-containing protein</fullName>
    </submittedName>
</protein>
<dbReference type="Gene3D" id="3.40.250.10">
    <property type="entry name" value="Rhodanese-like domain"/>
    <property type="match status" value="1"/>
</dbReference>
<feature type="domain" description="Rhodanese" evidence="1">
    <location>
        <begin position="44"/>
        <end position="136"/>
    </location>
</feature>
<evidence type="ECO:0000313" key="2">
    <source>
        <dbReference type="EMBL" id="VDO01024.1"/>
    </source>
</evidence>
<dbReference type="EMBL" id="UZAE01004144">
    <property type="protein sequence ID" value="VDO01024.1"/>
    <property type="molecule type" value="Genomic_DNA"/>
</dbReference>
<dbReference type="SUPFAM" id="SSF52821">
    <property type="entry name" value="Rhodanese/Cell cycle control phosphatase"/>
    <property type="match status" value="1"/>
</dbReference>
<evidence type="ECO:0000259" key="1">
    <source>
        <dbReference type="PROSITE" id="PS50206"/>
    </source>
</evidence>